<dbReference type="SUPFAM" id="SSF53335">
    <property type="entry name" value="S-adenosyl-L-methionine-dependent methyltransferases"/>
    <property type="match status" value="1"/>
</dbReference>
<evidence type="ECO:0000313" key="2">
    <source>
        <dbReference type="EMBL" id="GLV59243.1"/>
    </source>
</evidence>
<feature type="domain" description="Methyltransferase type 11" evidence="1">
    <location>
        <begin position="47"/>
        <end position="145"/>
    </location>
</feature>
<name>A0ABQ6G2B5_9CHLR</name>
<comment type="caution">
    <text evidence="2">The sequence shown here is derived from an EMBL/GenBank/DDBJ whole genome shotgun (WGS) entry which is preliminary data.</text>
</comment>
<dbReference type="PANTHER" id="PTHR43591">
    <property type="entry name" value="METHYLTRANSFERASE"/>
    <property type="match status" value="1"/>
</dbReference>
<dbReference type="Proteomes" id="UP001344906">
    <property type="component" value="Unassembled WGS sequence"/>
</dbReference>
<organism evidence="2 3">
    <name type="scientific">Dictyobacter halimunensis</name>
    <dbReference type="NCBI Taxonomy" id="3026934"/>
    <lineage>
        <taxon>Bacteria</taxon>
        <taxon>Bacillati</taxon>
        <taxon>Chloroflexota</taxon>
        <taxon>Ktedonobacteria</taxon>
        <taxon>Ktedonobacterales</taxon>
        <taxon>Dictyobacteraceae</taxon>
        <taxon>Dictyobacter</taxon>
    </lineage>
</organism>
<protein>
    <recommendedName>
        <fullName evidence="1">Methyltransferase type 11 domain-containing protein</fullName>
    </recommendedName>
</protein>
<accession>A0ABQ6G2B5</accession>
<dbReference type="EMBL" id="BSRI01000002">
    <property type="protein sequence ID" value="GLV59243.1"/>
    <property type="molecule type" value="Genomic_DNA"/>
</dbReference>
<evidence type="ECO:0000313" key="3">
    <source>
        <dbReference type="Proteomes" id="UP001344906"/>
    </source>
</evidence>
<gene>
    <name evidence="2" type="ORF">KDH_60700</name>
</gene>
<dbReference type="RefSeq" id="WP_338255795.1">
    <property type="nucleotide sequence ID" value="NZ_BSRI01000002.1"/>
</dbReference>
<dbReference type="Gene3D" id="3.40.50.150">
    <property type="entry name" value="Vaccinia Virus protein VP39"/>
    <property type="match status" value="1"/>
</dbReference>
<evidence type="ECO:0000259" key="1">
    <source>
        <dbReference type="Pfam" id="PF08241"/>
    </source>
</evidence>
<dbReference type="Pfam" id="PF08241">
    <property type="entry name" value="Methyltransf_11"/>
    <property type="match status" value="1"/>
</dbReference>
<reference evidence="2 3" key="1">
    <citation type="submission" date="2023-02" db="EMBL/GenBank/DDBJ databases">
        <title>Dictyobacter halimunensis sp. nov., a new member of the class Ktedonobacteria from forest soil in a geothermal area.</title>
        <authorList>
            <person name="Rachmania M.K."/>
            <person name="Ningsih F."/>
            <person name="Sakai Y."/>
            <person name="Yabe S."/>
            <person name="Yokota A."/>
            <person name="Sjamsuridzal W."/>
        </authorList>
    </citation>
    <scope>NUCLEOTIDE SEQUENCE [LARGE SCALE GENOMIC DNA]</scope>
    <source>
        <strain evidence="2 3">S3.2.2.5</strain>
    </source>
</reference>
<sequence length="284" mass="32271">MLDYLRFTCDLEQPLIASAIDECSLWASRFGSLLLDNLELHADLHILDLACGTGFPLFELAHMYGASCRVTGVDNWKGGIERARAKLDVYQLPNVQIIEADAAHLPFPAESFDLITSNLGINNFADPAAVLAECFRVGRPGAHLALTTNPIGHMREFYAVFRSILEEQHRDRYLERLARNEAHRGSKEALIELMERGGFRIVKIKEERFQLRYLNGGTMLNHFLTKIGFLGGWRRVIEPEDEAPIFTELERRLNQLVEAQGELRMTIPMLYLEAERSDTRPSLS</sequence>
<keyword evidence="3" id="KW-1185">Reference proteome</keyword>
<dbReference type="InterPro" id="IPR029063">
    <property type="entry name" value="SAM-dependent_MTases_sf"/>
</dbReference>
<dbReference type="InterPro" id="IPR013216">
    <property type="entry name" value="Methyltransf_11"/>
</dbReference>
<proteinExistence type="predicted"/>
<dbReference type="CDD" id="cd02440">
    <property type="entry name" value="AdoMet_MTases"/>
    <property type="match status" value="1"/>
</dbReference>